<gene>
    <name evidence="1" type="ORF">M9H77_28237</name>
</gene>
<name>A0ACC0AH10_CATRO</name>
<sequence>MRTLHFSFIFFTFTFQILSLIHLIFVSGQCLSDQKSKLLQLKDSLQFDSFSSTKLVYWNSSTDCCRWNGVSCDASSGFVTSLELDNESIFNATNNWKILFTLKNLEKLNLAFNSFYQKIPDEFRNLENLKILNLSSAGFFGQVPLAVSKLEKLVILDLSTHLALGVESLKLENPDLKTLVQNLTRLQELHLHNVNISAQGNDWCNALSHLSNLIVLSLVNCHLLGPISSSLLNPTSLSIIQLDINNFSTVVPDFFADFSNLTFLSLNSCNLRGKFPEKIFQLPKLKYMDLSYNDLNGSIPSFGSSNSLAYVDLSKNNLQGSISSNYFEGLTSLAFLNLNYNNLSGTIPPSLFALPSLQNLILSNNRFDGQLLEFPNASSSLLSSLDLTSNHLEGPIPNSVYKLERLNKLSLSLNHFNGTVKLNSFKSFGNLTILELSHNNLSIDDATSDTETYSSLPQFKTLGLASCNLKRFPHYLKNQTELAYLDLSANHLAGELPHWIWKVGTYLYYMNLSCNLLSNLEENYTYPRHLAVLDLHANLFQGIIPIPPKSAIYVDYSSNNFNASFPENVGNFPALLFLVSNNKITGEIPQWICNATNLRLLDLSNNVLSGSIPSCLLRLYFLDVLKLRKNKLTGTIPDAFPPKCKLQTLDLSGNTLEGKIPSSLSNCLRLHVLNIKNNKIEDGFPCTLIKASDMHVLILRSNRFFGDLLNCSWEKQSWKSLQIMDIADNNFKGILPLGMFSYWSGQMLGDHFNGETPNKSKYLSFDVSGILSESFYNVVELTIKGLDLELVKILKNYAYIDLSCNKFHGPIPDAVGRLKEVYILNFSHNAFTGSIPSSIGNLIQLGSLDLSTNQLTGAIPHALANLTFLSLLNLSYNQLTGKIPSGFQFQTFSDNSFWGNTGLCGFQLNISCEYKKVNEMLKEAQIKKKEIDWEYISAGIGFVLGLVITCWLICFCPCCSSLVDQVIKRMLHEKMKTRVSRNPIRSL</sequence>
<dbReference type="Proteomes" id="UP001060085">
    <property type="component" value="Linkage Group LG06"/>
</dbReference>
<comment type="caution">
    <text evidence="1">The sequence shown here is derived from an EMBL/GenBank/DDBJ whole genome shotgun (WGS) entry which is preliminary data.</text>
</comment>
<accession>A0ACC0AH10</accession>
<protein>
    <submittedName>
        <fullName evidence="1">Uncharacterized protein</fullName>
    </submittedName>
</protein>
<reference evidence="2" key="1">
    <citation type="journal article" date="2023" name="Nat. Plants">
        <title>Single-cell RNA sequencing provides a high-resolution roadmap for understanding the multicellular compartmentation of specialized metabolism.</title>
        <authorList>
            <person name="Sun S."/>
            <person name="Shen X."/>
            <person name="Li Y."/>
            <person name="Li Y."/>
            <person name="Wang S."/>
            <person name="Li R."/>
            <person name="Zhang H."/>
            <person name="Shen G."/>
            <person name="Guo B."/>
            <person name="Wei J."/>
            <person name="Xu J."/>
            <person name="St-Pierre B."/>
            <person name="Chen S."/>
            <person name="Sun C."/>
        </authorList>
    </citation>
    <scope>NUCLEOTIDE SEQUENCE [LARGE SCALE GENOMIC DNA]</scope>
</reference>
<keyword evidence="2" id="KW-1185">Reference proteome</keyword>
<dbReference type="EMBL" id="CM044706">
    <property type="protein sequence ID" value="KAI5659444.1"/>
    <property type="molecule type" value="Genomic_DNA"/>
</dbReference>
<evidence type="ECO:0000313" key="1">
    <source>
        <dbReference type="EMBL" id="KAI5659444.1"/>
    </source>
</evidence>
<evidence type="ECO:0000313" key="2">
    <source>
        <dbReference type="Proteomes" id="UP001060085"/>
    </source>
</evidence>
<organism evidence="1 2">
    <name type="scientific">Catharanthus roseus</name>
    <name type="common">Madagascar periwinkle</name>
    <name type="synonym">Vinca rosea</name>
    <dbReference type="NCBI Taxonomy" id="4058"/>
    <lineage>
        <taxon>Eukaryota</taxon>
        <taxon>Viridiplantae</taxon>
        <taxon>Streptophyta</taxon>
        <taxon>Embryophyta</taxon>
        <taxon>Tracheophyta</taxon>
        <taxon>Spermatophyta</taxon>
        <taxon>Magnoliopsida</taxon>
        <taxon>eudicotyledons</taxon>
        <taxon>Gunneridae</taxon>
        <taxon>Pentapetalae</taxon>
        <taxon>asterids</taxon>
        <taxon>lamiids</taxon>
        <taxon>Gentianales</taxon>
        <taxon>Apocynaceae</taxon>
        <taxon>Rauvolfioideae</taxon>
        <taxon>Vinceae</taxon>
        <taxon>Catharanthinae</taxon>
        <taxon>Catharanthus</taxon>
    </lineage>
</organism>
<proteinExistence type="predicted"/>